<organism evidence="1">
    <name type="scientific">Aphanomyces astaci</name>
    <name type="common">Crayfish plague agent</name>
    <dbReference type="NCBI Taxonomy" id="112090"/>
    <lineage>
        <taxon>Eukaryota</taxon>
        <taxon>Sar</taxon>
        <taxon>Stramenopiles</taxon>
        <taxon>Oomycota</taxon>
        <taxon>Saprolegniomycetes</taxon>
        <taxon>Saprolegniales</taxon>
        <taxon>Verrucalvaceae</taxon>
        <taxon>Aphanomyces</taxon>
    </lineage>
</organism>
<sequence length="100" mass="11394">MMTDETSINYRRRSCRSRDLMRGSHTYLDGTLTVSEHARPGCVEGIRGWSGPWRRRHYCRRSVEQRRRTCSCSCVSSALPCTGGPSDMMIVVALAWSTYS</sequence>
<dbReference type="EMBL" id="KI913124">
    <property type="protein sequence ID" value="ETV81142.1"/>
    <property type="molecule type" value="Genomic_DNA"/>
</dbReference>
<name>W4GN92_APHAT</name>
<protein>
    <submittedName>
        <fullName evidence="1">Uncharacterized protein</fullName>
    </submittedName>
</protein>
<dbReference type="AlphaFoldDB" id="W4GN92"/>
<proteinExistence type="predicted"/>
<dbReference type="RefSeq" id="XP_009829000.1">
    <property type="nucleotide sequence ID" value="XM_009830698.1"/>
</dbReference>
<reference evidence="1" key="1">
    <citation type="submission" date="2013-12" db="EMBL/GenBank/DDBJ databases">
        <title>The Genome Sequence of Aphanomyces astaci APO3.</title>
        <authorList>
            <consortium name="The Broad Institute Genomics Platform"/>
            <person name="Russ C."/>
            <person name="Tyler B."/>
            <person name="van West P."/>
            <person name="Dieguez-Uribeondo J."/>
            <person name="Young S.K."/>
            <person name="Zeng Q."/>
            <person name="Gargeya S."/>
            <person name="Fitzgerald M."/>
            <person name="Abouelleil A."/>
            <person name="Alvarado L."/>
            <person name="Chapman S.B."/>
            <person name="Gainer-Dewar J."/>
            <person name="Goldberg J."/>
            <person name="Griggs A."/>
            <person name="Gujja S."/>
            <person name="Hansen M."/>
            <person name="Howarth C."/>
            <person name="Imamovic A."/>
            <person name="Ireland A."/>
            <person name="Larimer J."/>
            <person name="McCowan C."/>
            <person name="Murphy C."/>
            <person name="Pearson M."/>
            <person name="Poon T.W."/>
            <person name="Priest M."/>
            <person name="Roberts A."/>
            <person name="Saif S."/>
            <person name="Shea T."/>
            <person name="Sykes S."/>
            <person name="Wortman J."/>
            <person name="Nusbaum C."/>
            <person name="Birren B."/>
        </authorList>
    </citation>
    <scope>NUCLEOTIDE SEQUENCE [LARGE SCALE GENOMIC DNA]</scope>
    <source>
        <strain evidence="1">APO3</strain>
    </source>
</reference>
<evidence type="ECO:0000313" key="1">
    <source>
        <dbReference type="EMBL" id="ETV81142.1"/>
    </source>
</evidence>
<dbReference type="GeneID" id="20807729"/>
<gene>
    <name evidence="1" type="ORF">H257_05733</name>
</gene>
<dbReference type="VEuPathDB" id="FungiDB:H257_05733"/>
<accession>W4GN92</accession>